<dbReference type="EMBL" id="JAJGWQ010000003">
    <property type="protein sequence ID" value="MEB3782394.1"/>
    <property type="molecule type" value="Genomic_DNA"/>
</dbReference>
<accession>A0ABU6BQ00</accession>
<comment type="caution">
    <text evidence="2">The sequence shown here is derived from an EMBL/GenBank/DDBJ whole genome shotgun (WGS) entry which is preliminary data.</text>
</comment>
<proteinExistence type="predicted"/>
<dbReference type="Proteomes" id="UP001336015">
    <property type="component" value="Unassembled WGS sequence"/>
</dbReference>
<dbReference type="RefSeq" id="WP_181073640.1">
    <property type="nucleotide sequence ID" value="NZ_JAJGWQ010000003.1"/>
</dbReference>
<feature type="transmembrane region" description="Helical" evidence="1">
    <location>
        <begin position="12"/>
        <end position="32"/>
    </location>
</feature>
<organism evidence="2 3">
    <name type="scientific">Pseudomonas paracarnis</name>
    <dbReference type="NCBI Taxonomy" id="2750625"/>
    <lineage>
        <taxon>Bacteria</taxon>
        <taxon>Pseudomonadati</taxon>
        <taxon>Pseudomonadota</taxon>
        <taxon>Gammaproteobacteria</taxon>
        <taxon>Pseudomonadales</taxon>
        <taxon>Pseudomonadaceae</taxon>
        <taxon>Pseudomonas</taxon>
    </lineage>
</organism>
<gene>
    <name evidence="2" type="ORF">LLW09_07475</name>
</gene>
<sequence length="95" mass="11052">MKLFSKLNAWHYKLIKVIIITIIAMLAQPLMYELVKNIVELYNFHMGVPSPIVMPKYIVQHVNTPMENFKGYLAIVAPLIYLALLLNLTKSFFNR</sequence>
<feature type="transmembrane region" description="Helical" evidence="1">
    <location>
        <begin position="71"/>
        <end position="89"/>
    </location>
</feature>
<keyword evidence="3" id="KW-1185">Reference proteome</keyword>
<evidence type="ECO:0000313" key="2">
    <source>
        <dbReference type="EMBL" id="MEB3782394.1"/>
    </source>
</evidence>
<name>A0ABU6BQ00_9PSED</name>
<keyword evidence="1" id="KW-1133">Transmembrane helix</keyword>
<keyword evidence="1" id="KW-0812">Transmembrane</keyword>
<reference evidence="2 3" key="1">
    <citation type="journal article" date="2023" name="Int J Dairy Technol">
        <title>Genome based analysis of Pseudomonas paracarnis RQ057, a strain responsible for blue discoloration spoilage in processed cheese.</title>
        <authorList>
            <person name="Rodrigues Rd.S."/>
            <person name="Machado S.G."/>
            <person name="de Carvalho A.F."/>
            <person name="Nero L.A."/>
        </authorList>
    </citation>
    <scope>NUCLEOTIDE SEQUENCE [LARGE SCALE GENOMIC DNA]</scope>
    <source>
        <strain evidence="2 3">RQ057</strain>
    </source>
</reference>
<keyword evidence="1" id="KW-0472">Membrane</keyword>
<evidence type="ECO:0000313" key="3">
    <source>
        <dbReference type="Proteomes" id="UP001336015"/>
    </source>
</evidence>
<evidence type="ECO:0000256" key="1">
    <source>
        <dbReference type="SAM" id="Phobius"/>
    </source>
</evidence>
<protein>
    <submittedName>
        <fullName evidence="2">Uncharacterized protein</fullName>
    </submittedName>
</protein>